<comment type="similarity">
    <text evidence="1">Belongs to the glycosyl hydrolase 5 (cellulase A) family.</text>
</comment>
<accession>A0A066VEC3</accession>
<dbReference type="GO" id="GO:0071555">
    <property type="term" value="P:cell wall organization"/>
    <property type="evidence" value="ECO:0007669"/>
    <property type="project" value="UniProtKB-KW"/>
</dbReference>
<dbReference type="EMBL" id="JMSN01000149">
    <property type="protein sequence ID" value="KDN37114.1"/>
    <property type="molecule type" value="Genomic_DNA"/>
</dbReference>
<dbReference type="Gene3D" id="3.20.20.80">
    <property type="entry name" value="Glycosidases"/>
    <property type="match status" value="1"/>
</dbReference>
<evidence type="ECO:0000256" key="7">
    <source>
        <dbReference type="ARBA" id="ARBA00038929"/>
    </source>
</evidence>
<keyword evidence="8" id="KW-1133">Transmembrane helix</keyword>
<evidence type="ECO:0000256" key="2">
    <source>
        <dbReference type="ARBA" id="ARBA00022801"/>
    </source>
</evidence>
<comment type="catalytic activity">
    <reaction evidence="6">
        <text>Successive hydrolysis of beta-D-glucose units from the non-reducing ends of (1-&gt;3)-beta-D-glucans, releasing alpha-glucose.</text>
        <dbReference type="EC" id="3.2.1.58"/>
    </reaction>
</comment>
<organism evidence="9 10">
    <name type="scientific">Tilletiaria anomala (strain ATCC 24038 / CBS 436.72 / UBC 951)</name>
    <dbReference type="NCBI Taxonomy" id="1037660"/>
    <lineage>
        <taxon>Eukaryota</taxon>
        <taxon>Fungi</taxon>
        <taxon>Dikarya</taxon>
        <taxon>Basidiomycota</taxon>
        <taxon>Ustilaginomycotina</taxon>
        <taxon>Exobasidiomycetes</taxon>
        <taxon>Georgefischeriales</taxon>
        <taxon>Tilletiariaceae</taxon>
        <taxon>Tilletiaria</taxon>
    </lineage>
</organism>
<dbReference type="PANTHER" id="PTHR31297">
    <property type="entry name" value="GLUCAN ENDO-1,6-BETA-GLUCOSIDASE B"/>
    <property type="match status" value="1"/>
</dbReference>
<evidence type="ECO:0000256" key="5">
    <source>
        <dbReference type="ARBA" id="ARBA00023316"/>
    </source>
</evidence>
<name>A0A066VEC3_TILAU</name>
<dbReference type="EC" id="3.2.1.58" evidence="7"/>
<sequence>MSISSSAASPSVKAAEKELAQSQDVLASGGNSQQNAIPIATSSAPRNRKRTWALVGLAALAAIIVVPVVVSRKGRHSSPSDSNSNAAGASVAKDGAIGFEGSTVTMENGTTFTYRNPFGGHWTAGELDNTARAQNWTKSLAEEWDYVQDRIYGVNLGGWLVLEPFISPEMFEPYVNRQNISATTVIDEYSLAKQYLSEPGGQDNLRAKMTAHYDTFVTEKDFADIAAAGLAWVRLPIPFWAFETYPEQDEPYLQGVAWTYVLKAIRWARKYGIRLNIDIHTAPGSQNGLNHSGKQGSINWLQGPQGLVNAQRMLNYIRQVTEFISTPEIAPVVPMLSVLNEPKLSSAIGQEPAFGFFQEVYTMMRNISGTGKGNGPYIVLHNGFLDSSKWQGFLQGSDRMALDKHTYLAFSPQYFSTDYNVVIPEACNYYAPSIDQSRVDFGVSIAGEWSNAIFDCGYFLRGVNVGNLYEGTYSSYERPGKVYGNCSDWQNYPAWNTSTVALFKGLATASMDANKDWFFWNWKIGNDPNMGLVGSPLWSYRLGLELGIIPADPRSAQGACASQIARIPGASLSATTSWSSSFSDWQTGGAAAYAPNTQRYAWPPVSLSSVNAAAMSALPSLTQTGATIKLPAPTFAAANASAFNSAGGWAATAHDLTPFYATVSGCQYATDVYDLTAVPGQWPCGTTVPTSSGFSRRAAPVAARGAKATPAAKA</sequence>
<dbReference type="GO" id="GO:0009986">
    <property type="term" value="C:cell surface"/>
    <property type="evidence" value="ECO:0007669"/>
    <property type="project" value="TreeGrafter"/>
</dbReference>
<protein>
    <recommendedName>
        <fullName evidence="7">glucan 1,3-beta-glucosidase</fullName>
        <ecNumber evidence="7">3.2.1.58</ecNumber>
    </recommendedName>
</protein>
<keyword evidence="4" id="KW-0326">Glycosidase</keyword>
<dbReference type="RefSeq" id="XP_013240245.1">
    <property type="nucleotide sequence ID" value="XM_013384791.1"/>
</dbReference>
<dbReference type="InterPro" id="IPR050386">
    <property type="entry name" value="Glycosyl_hydrolase_5"/>
</dbReference>
<evidence type="ECO:0000256" key="8">
    <source>
        <dbReference type="SAM" id="Phobius"/>
    </source>
</evidence>
<comment type="caution">
    <text evidence="9">The sequence shown here is derived from an EMBL/GenBank/DDBJ whole genome shotgun (WGS) entry which is preliminary data.</text>
</comment>
<proteinExistence type="inferred from homology"/>
<keyword evidence="5" id="KW-0961">Cell wall biogenesis/degradation</keyword>
<keyword evidence="10" id="KW-1185">Reference proteome</keyword>
<reference evidence="9 10" key="1">
    <citation type="submission" date="2014-05" db="EMBL/GenBank/DDBJ databases">
        <title>Draft genome sequence of a rare smut relative, Tilletiaria anomala UBC 951.</title>
        <authorList>
            <consortium name="DOE Joint Genome Institute"/>
            <person name="Toome M."/>
            <person name="Kuo A."/>
            <person name="Henrissat B."/>
            <person name="Lipzen A."/>
            <person name="Tritt A."/>
            <person name="Yoshinaga Y."/>
            <person name="Zane M."/>
            <person name="Barry K."/>
            <person name="Grigoriev I.V."/>
            <person name="Spatafora J.W."/>
            <person name="Aimea M.C."/>
        </authorList>
    </citation>
    <scope>NUCLEOTIDE SEQUENCE [LARGE SCALE GENOMIC DNA]</scope>
    <source>
        <strain evidence="9 10">UBC 951</strain>
    </source>
</reference>
<keyword evidence="2 9" id="KW-0378">Hydrolase</keyword>
<keyword evidence="8" id="KW-0472">Membrane</keyword>
<dbReference type="InterPro" id="IPR017853">
    <property type="entry name" value="GH"/>
</dbReference>
<gene>
    <name evidence="9" type="ORF">K437DRAFT_259918</name>
</gene>
<evidence type="ECO:0000313" key="10">
    <source>
        <dbReference type="Proteomes" id="UP000027361"/>
    </source>
</evidence>
<dbReference type="GO" id="GO:0009251">
    <property type="term" value="P:glucan catabolic process"/>
    <property type="evidence" value="ECO:0007669"/>
    <property type="project" value="TreeGrafter"/>
</dbReference>
<dbReference type="SUPFAM" id="SSF51445">
    <property type="entry name" value="(Trans)glycosidases"/>
    <property type="match status" value="1"/>
</dbReference>
<evidence type="ECO:0000256" key="4">
    <source>
        <dbReference type="ARBA" id="ARBA00023295"/>
    </source>
</evidence>
<dbReference type="HOGENOM" id="CLU_004624_6_1_1"/>
<dbReference type="OMA" id="WWASSTN"/>
<evidence type="ECO:0000256" key="6">
    <source>
        <dbReference type="ARBA" id="ARBA00036824"/>
    </source>
</evidence>
<keyword evidence="3" id="KW-0325">Glycoprotein</keyword>
<dbReference type="PANTHER" id="PTHR31297:SF34">
    <property type="entry name" value="GLUCAN 1,3-BETA-GLUCOSIDASE 2"/>
    <property type="match status" value="1"/>
</dbReference>
<evidence type="ECO:0000256" key="1">
    <source>
        <dbReference type="ARBA" id="ARBA00005641"/>
    </source>
</evidence>
<dbReference type="GeneID" id="25265410"/>
<dbReference type="Proteomes" id="UP000027361">
    <property type="component" value="Unassembled WGS sequence"/>
</dbReference>
<dbReference type="InParanoid" id="A0A066VEC3"/>
<dbReference type="GO" id="GO:0005576">
    <property type="term" value="C:extracellular region"/>
    <property type="evidence" value="ECO:0007669"/>
    <property type="project" value="TreeGrafter"/>
</dbReference>
<feature type="transmembrane region" description="Helical" evidence="8">
    <location>
        <begin position="52"/>
        <end position="70"/>
    </location>
</feature>
<evidence type="ECO:0000256" key="3">
    <source>
        <dbReference type="ARBA" id="ARBA00023180"/>
    </source>
</evidence>
<evidence type="ECO:0000313" key="9">
    <source>
        <dbReference type="EMBL" id="KDN37114.1"/>
    </source>
</evidence>
<dbReference type="AlphaFoldDB" id="A0A066VEC3"/>
<dbReference type="STRING" id="1037660.A0A066VEC3"/>
<dbReference type="OrthoDB" id="62120at2759"/>
<dbReference type="GO" id="GO:0004338">
    <property type="term" value="F:glucan exo-1,3-beta-glucosidase activity"/>
    <property type="evidence" value="ECO:0007669"/>
    <property type="project" value="UniProtKB-EC"/>
</dbReference>
<keyword evidence="8" id="KW-0812">Transmembrane</keyword>